<evidence type="ECO:0000256" key="1">
    <source>
        <dbReference type="ARBA" id="ARBA00004651"/>
    </source>
</evidence>
<comment type="subcellular location">
    <subcellularLocation>
        <location evidence="1">Cell membrane</location>
        <topology evidence="1">Multi-pass membrane protein</topology>
    </subcellularLocation>
</comment>
<keyword evidence="2" id="KW-0812">Transmembrane</keyword>
<dbReference type="Pfam" id="PF02254">
    <property type="entry name" value="TrkA_N"/>
    <property type="match status" value="1"/>
</dbReference>
<dbReference type="Proteomes" id="UP000309561">
    <property type="component" value="Unassembled WGS sequence"/>
</dbReference>
<keyword evidence="4" id="KW-0813">Transport</keyword>
<evidence type="ECO:0000259" key="3">
    <source>
        <dbReference type="PROSITE" id="PS51202"/>
    </source>
</evidence>
<dbReference type="EMBL" id="SZPX01000005">
    <property type="protein sequence ID" value="TKI69433.1"/>
    <property type="molecule type" value="Genomic_DNA"/>
</dbReference>
<dbReference type="AlphaFoldDB" id="A0A4V6X690"/>
<dbReference type="InterPro" id="IPR036721">
    <property type="entry name" value="RCK_C_sf"/>
</dbReference>
<dbReference type="OrthoDB" id="9781411at2"/>
<name>A0A4V6X690_9BACT</name>
<gene>
    <name evidence="4" type="ORF">FCU45_07430</name>
</gene>
<dbReference type="InterPro" id="IPR036291">
    <property type="entry name" value="NAD(P)-bd_dom_sf"/>
</dbReference>
<organism evidence="4 5">
    <name type="scientific">Sulfurimonas crateris</name>
    <dbReference type="NCBI Taxonomy" id="2574727"/>
    <lineage>
        <taxon>Bacteria</taxon>
        <taxon>Pseudomonadati</taxon>
        <taxon>Campylobacterota</taxon>
        <taxon>Epsilonproteobacteria</taxon>
        <taxon>Campylobacterales</taxon>
        <taxon>Sulfurimonadaceae</taxon>
        <taxon>Sulfurimonas</taxon>
    </lineage>
</organism>
<dbReference type="GO" id="GO:0008324">
    <property type="term" value="F:monoatomic cation transmembrane transporter activity"/>
    <property type="evidence" value="ECO:0007669"/>
    <property type="project" value="InterPro"/>
</dbReference>
<dbReference type="Gene3D" id="3.30.70.1450">
    <property type="entry name" value="Regulator of K+ conductance, C-terminal domain"/>
    <property type="match status" value="1"/>
</dbReference>
<dbReference type="InterPro" id="IPR003148">
    <property type="entry name" value="RCK_N"/>
</dbReference>
<evidence type="ECO:0000313" key="5">
    <source>
        <dbReference type="Proteomes" id="UP000309561"/>
    </source>
</evidence>
<feature type="transmembrane region" description="Helical" evidence="2">
    <location>
        <begin position="48"/>
        <end position="72"/>
    </location>
</feature>
<comment type="caution">
    <text evidence="4">The sequence shown here is derived from an EMBL/GenBank/DDBJ whole genome shotgun (WGS) entry which is preliminary data.</text>
</comment>
<dbReference type="InterPro" id="IPR050721">
    <property type="entry name" value="Trk_Ktr_HKT_K-transport"/>
</dbReference>
<protein>
    <submittedName>
        <fullName evidence="4">Potassium channel protein</fullName>
    </submittedName>
</protein>
<dbReference type="Pfam" id="PF02080">
    <property type="entry name" value="TrkA_C"/>
    <property type="match status" value="1"/>
</dbReference>
<keyword evidence="4" id="KW-0407">Ion channel</keyword>
<dbReference type="SUPFAM" id="SSF81324">
    <property type="entry name" value="Voltage-gated potassium channels"/>
    <property type="match status" value="1"/>
</dbReference>
<dbReference type="Gene3D" id="3.40.50.720">
    <property type="entry name" value="NAD(P)-binding Rossmann-like Domain"/>
    <property type="match status" value="1"/>
</dbReference>
<dbReference type="SUPFAM" id="SSF51735">
    <property type="entry name" value="NAD(P)-binding Rossmann-fold domains"/>
    <property type="match status" value="1"/>
</dbReference>
<dbReference type="Gene3D" id="1.10.287.70">
    <property type="match status" value="1"/>
</dbReference>
<reference evidence="4 5" key="1">
    <citation type="submission" date="2019-04" db="EMBL/GenBank/DDBJ databases">
        <title>Sulfurimonas crateris sp. nov. a facultative anaerobic sulfur-oxidizing chemolithautotrophic bacterium isolated from a terrestrial mud vulcano.</title>
        <authorList>
            <person name="Ratnikova N.M."/>
            <person name="Slobodkin A.I."/>
            <person name="Merkel A.Y."/>
            <person name="Novikov A."/>
            <person name="Bonch-Osmolovskaya E.A."/>
            <person name="Slobodkina G.B."/>
        </authorList>
    </citation>
    <scope>NUCLEOTIDE SEQUENCE [LARGE SCALE GENOMIC DNA]</scope>
    <source>
        <strain evidence="4 5">SN118</strain>
    </source>
</reference>
<dbReference type="InterPro" id="IPR006037">
    <property type="entry name" value="RCK_C"/>
</dbReference>
<proteinExistence type="predicted"/>
<dbReference type="GO" id="GO:0005886">
    <property type="term" value="C:plasma membrane"/>
    <property type="evidence" value="ECO:0007669"/>
    <property type="project" value="UniProtKB-SubCell"/>
</dbReference>
<dbReference type="GO" id="GO:0006813">
    <property type="term" value="P:potassium ion transport"/>
    <property type="evidence" value="ECO:0007669"/>
    <property type="project" value="InterPro"/>
</dbReference>
<feature type="domain" description="RCK C-terminal" evidence="3">
    <location>
        <begin position="241"/>
        <end position="326"/>
    </location>
</feature>
<keyword evidence="2" id="KW-0472">Membrane</keyword>
<evidence type="ECO:0000256" key="2">
    <source>
        <dbReference type="SAM" id="Phobius"/>
    </source>
</evidence>
<keyword evidence="2" id="KW-1133">Transmembrane helix</keyword>
<accession>A0A4V6X690</accession>
<dbReference type="InterPro" id="IPR013099">
    <property type="entry name" value="K_chnl_dom"/>
</dbReference>
<evidence type="ECO:0000313" key="4">
    <source>
        <dbReference type="EMBL" id="TKI69433.1"/>
    </source>
</evidence>
<dbReference type="PROSITE" id="PS51202">
    <property type="entry name" value="RCK_C"/>
    <property type="match status" value="1"/>
</dbReference>
<dbReference type="Pfam" id="PF07885">
    <property type="entry name" value="Ion_trans_2"/>
    <property type="match status" value="1"/>
</dbReference>
<sequence>MLMLIGTIGYIYIEDYTIMDAIFQAGYTFTTVGFGSLKEGEFSAAGQIFTVTLIILGFTVFTLAIGIVVDVVGKGNLRRIVKERRMLYSIARLKRHFVVCYHNEYTLEVTKELRKNHIPFVVVDPREEIHQWAEEHNYTTYLKAEPHAELTMLKAHLSSAKGLITLSNTISDNIALIASVRLFEKEHSLPRPYYVISSAESVSDVDKLKKLGADTVVSPTKLTAQRVSAMAARPDMENLLEEFLYKSDNPLDMEEIEVPKYSWAVLKKLKETHIREITNTSIVGITKKDGKFVTMPKGDVLITSECKLLVIGTQHGINITKELLRRRDKPKELKFV</sequence>
<dbReference type="SUPFAM" id="SSF116726">
    <property type="entry name" value="TrkA C-terminal domain-like"/>
    <property type="match status" value="1"/>
</dbReference>
<dbReference type="PANTHER" id="PTHR43833">
    <property type="entry name" value="POTASSIUM CHANNEL PROTEIN 2-RELATED-RELATED"/>
    <property type="match status" value="1"/>
</dbReference>
<keyword evidence="5" id="KW-1185">Reference proteome</keyword>
<keyword evidence="4" id="KW-0406">Ion transport</keyword>
<dbReference type="PANTHER" id="PTHR43833:SF9">
    <property type="entry name" value="POTASSIUM CHANNEL PROTEIN YUGO-RELATED"/>
    <property type="match status" value="1"/>
</dbReference>